<dbReference type="PANTHER" id="PTHR47926">
    <property type="entry name" value="PENTATRICOPEPTIDE REPEAT-CONTAINING PROTEIN"/>
    <property type="match status" value="1"/>
</dbReference>
<dbReference type="Proteomes" id="UP000734854">
    <property type="component" value="Unassembled WGS sequence"/>
</dbReference>
<dbReference type="FunFam" id="1.25.40.10:FF:000333">
    <property type="entry name" value="Pentatricopeptide repeat-containing protein"/>
    <property type="match status" value="1"/>
</dbReference>
<dbReference type="OrthoDB" id="185373at2759"/>
<dbReference type="Pfam" id="PF12854">
    <property type="entry name" value="PPR_1"/>
    <property type="match status" value="2"/>
</dbReference>
<evidence type="ECO:0000256" key="1">
    <source>
        <dbReference type="ARBA" id="ARBA00006643"/>
    </source>
</evidence>
<feature type="region of interest" description="Disordered" evidence="4">
    <location>
        <begin position="1"/>
        <end position="26"/>
    </location>
</feature>
<dbReference type="PROSITE" id="PS51375">
    <property type="entry name" value="PPR"/>
    <property type="match status" value="5"/>
</dbReference>
<dbReference type="FunFam" id="1.25.40.10:FF:000125">
    <property type="entry name" value="Pentatricopeptide repeat-containing protein"/>
    <property type="match status" value="1"/>
</dbReference>
<evidence type="ECO:0000313" key="6">
    <source>
        <dbReference type="Proteomes" id="UP000734854"/>
    </source>
</evidence>
<protein>
    <recommendedName>
        <fullName evidence="7">Pentatricopeptide repeat-containing protein</fullName>
    </recommendedName>
</protein>
<feature type="repeat" description="PPR" evidence="3">
    <location>
        <begin position="348"/>
        <end position="382"/>
    </location>
</feature>
<evidence type="ECO:0000313" key="5">
    <source>
        <dbReference type="EMBL" id="KAG6527670.1"/>
    </source>
</evidence>
<feature type="repeat" description="PPR" evidence="3">
    <location>
        <begin position="215"/>
        <end position="245"/>
    </location>
</feature>
<keyword evidence="6" id="KW-1185">Reference proteome</keyword>
<dbReference type="GO" id="GO:0003723">
    <property type="term" value="F:RNA binding"/>
    <property type="evidence" value="ECO:0007669"/>
    <property type="project" value="InterPro"/>
</dbReference>
<dbReference type="Pfam" id="PF20431">
    <property type="entry name" value="E_motif"/>
    <property type="match status" value="1"/>
</dbReference>
<evidence type="ECO:0008006" key="7">
    <source>
        <dbReference type="Google" id="ProtNLM"/>
    </source>
</evidence>
<keyword evidence="2" id="KW-0677">Repeat</keyword>
<dbReference type="PANTHER" id="PTHR47926:SF436">
    <property type="entry name" value="PENTATRICOPEPTIDE REPEAT-CONTAINING PROTEIN ELI1, CHLOROPLASTIC-LIKE ISOFORM X2"/>
    <property type="match status" value="1"/>
</dbReference>
<gene>
    <name evidence="5" type="ORF">ZIOFF_009796</name>
</gene>
<sequence>MSSFSKSSSSVLRSSAKPRPRTLSPSELFHHNRRIASLGRTGQLHAARQLFDEMPIRDTVSWNAILTAHWHNSDLDGSKRLFQTMPHPNTVSWNSLITGCFHNGRPQEALHYFLNMPCSCRNVASWNTTISGLVRYEHWDIAERLFLKMPAKNVISYTAMIDGLARRGEVDRARNLFDRMPKRNTVSWGAIISGYGENGLFEEARTLFNRMPEKNLVAITTVITGYCKQGRVDKARELFDGIQHKDLICWNAMLSGYVHNDHPGEALKLFIQLLETGMKPDHYTLIAVVKTCSSVGLLQQGRLVHAYAIKTTNWHLNVSLCNALVTMYSKGGCISDSELLFWNIHNKDLVSWNAIIAAFSEHGNQEKVVSLFNEMEEDGITPDDITFLSILSALGRPAKIKDSLNWFSLMISKYGIQPKAEHYASVVDALCRAGHLEKACKYVGGMPLKARNFAWSAILAACQTNSHVELGESAAKKLLVLDSENSGAYVALSNIYAEAGMWREVTKVRAMMRQNRVKKQPGYSWTEISGNIHLFLVGDASHSEIDKILCELEKIGIASRA</sequence>
<evidence type="ECO:0000256" key="4">
    <source>
        <dbReference type="SAM" id="MobiDB-lite"/>
    </source>
</evidence>
<dbReference type="Pfam" id="PF01535">
    <property type="entry name" value="PPR"/>
    <property type="match status" value="5"/>
</dbReference>
<evidence type="ECO:0000256" key="2">
    <source>
        <dbReference type="ARBA" id="ARBA00022737"/>
    </source>
</evidence>
<dbReference type="NCBIfam" id="TIGR00756">
    <property type="entry name" value="PPR"/>
    <property type="match status" value="7"/>
</dbReference>
<dbReference type="Pfam" id="PF13041">
    <property type="entry name" value="PPR_2"/>
    <property type="match status" value="2"/>
</dbReference>
<dbReference type="EMBL" id="JACMSC010000003">
    <property type="protein sequence ID" value="KAG6527670.1"/>
    <property type="molecule type" value="Genomic_DNA"/>
</dbReference>
<feature type="repeat" description="PPR" evidence="3">
    <location>
        <begin position="89"/>
        <end position="119"/>
    </location>
</feature>
<evidence type="ECO:0000256" key="3">
    <source>
        <dbReference type="PROSITE-ProRule" id="PRU00708"/>
    </source>
</evidence>
<dbReference type="InterPro" id="IPR046848">
    <property type="entry name" value="E_motif"/>
</dbReference>
<dbReference type="GO" id="GO:0009451">
    <property type="term" value="P:RNA modification"/>
    <property type="evidence" value="ECO:0007669"/>
    <property type="project" value="InterPro"/>
</dbReference>
<dbReference type="FunFam" id="1.25.40.10:FF:000090">
    <property type="entry name" value="Pentatricopeptide repeat-containing protein, chloroplastic"/>
    <property type="match status" value="1"/>
</dbReference>
<feature type="compositionally biased region" description="Low complexity" evidence="4">
    <location>
        <begin position="1"/>
        <end position="15"/>
    </location>
</feature>
<dbReference type="GO" id="GO:0048731">
    <property type="term" value="P:system development"/>
    <property type="evidence" value="ECO:0007669"/>
    <property type="project" value="UniProtKB-ARBA"/>
</dbReference>
<dbReference type="InterPro" id="IPR002885">
    <property type="entry name" value="PPR_rpt"/>
</dbReference>
<organism evidence="5 6">
    <name type="scientific">Zingiber officinale</name>
    <name type="common">Ginger</name>
    <name type="synonym">Amomum zingiber</name>
    <dbReference type="NCBI Taxonomy" id="94328"/>
    <lineage>
        <taxon>Eukaryota</taxon>
        <taxon>Viridiplantae</taxon>
        <taxon>Streptophyta</taxon>
        <taxon>Embryophyta</taxon>
        <taxon>Tracheophyta</taxon>
        <taxon>Spermatophyta</taxon>
        <taxon>Magnoliopsida</taxon>
        <taxon>Liliopsida</taxon>
        <taxon>Zingiberales</taxon>
        <taxon>Zingiberaceae</taxon>
        <taxon>Zingiber</taxon>
    </lineage>
</organism>
<feature type="repeat" description="PPR" evidence="3">
    <location>
        <begin position="246"/>
        <end position="280"/>
    </location>
</feature>
<reference evidence="5 6" key="1">
    <citation type="submission" date="2020-08" db="EMBL/GenBank/DDBJ databases">
        <title>Plant Genome Project.</title>
        <authorList>
            <person name="Zhang R.-G."/>
        </authorList>
    </citation>
    <scope>NUCLEOTIDE SEQUENCE [LARGE SCALE GENOMIC DNA]</scope>
    <source>
        <tissue evidence="5">Rhizome</tissue>
    </source>
</reference>
<feature type="repeat" description="PPR" evidence="3">
    <location>
        <begin position="153"/>
        <end position="187"/>
    </location>
</feature>
<proteinExistence type="inferred from homology"/>
<accession>A0A8J5HNB8</accession>
<dbReference type="AlphaFoldDB" id="A0A8J5HNB8"/>
<name>A0A8J5HNB8_ZINOF</name>
<dbReference type="InterPro" id="IPR046960">
    <property type="entry name" value="PPR_At4g14850-like_plant"/>
</dbReference>
<comment type="caution">
    <text evidence="5">The sequence shown here is derived from an EMBL/GenBank/DDBJ whole genome shotgun (WGS) entry which is preliminary data.</text>
</comment>
<comment type="similarity">
    <text evidence="1">Belongs to the PPR family. PCMP-H subfamily.</text>
</comment>